<reference evidence="8" key="1">
    <citation type="submission" date="2020-11" db="EMBL/GenBank/DDBJ databases">
        <authorList>
            <person name="Tran Van P."/>
        </authorList>
    </citation>
    <scope>NUCLEOTIDE SEQUENCE</scope>
</reference>
<dbReference type="PANTHER" id="PTHR11266:SF17">
    <property type="entry name" value="PROTEIN MPV17"/>
    <property type="match status" value="1"/>
</dbReference>
<dbReference type="GO" id="GO:0015267">
    <property type="term" value="F:channel activity"/>
    <property type="evidence" value="ECO:0007669"/>
    <property type="project" value="TreeGrafter"/>
</dbReference>
<evidence type="ECO:0000256" key="2">
    <source>
        <dbReference type="ARBA" id="ARBA00006824"/>
    </source>
</evidence>
<protein>
    <recommendedName>
        <fullName evidence="6">Mitochondrial inner membrane protein Mpv17</fullName>
    </recommendedName>
</protein>
<dbReference type="GO" id="GO:1901858">
    <property type="term" value="P:regulation of mitochondrial DNA metabolic process"/>
    <property type="evidence" value="ECO:0007669"/>
    <property type="project" value="TreeGrafter"/>
</dbReference>
<name>A0A7R9L943_9ACAR</name>
<dbReference type="InterPro" id="IPR007248">
    <property type="entry name" value="Mpv17_PMP22"/>
</dbReference>
<evidence type="ECO:0000256" key="5">
    <source>
        <dbReference type="ARBA" id="ARBA00023136"/>
    </source>
</evidence>
<dbReference type="Pfam" id="PF04117">
    <property type="entry name" value="Mpv17_PMP22"/>
    <property type="match status" value="1"/>
</dbReference>
<dbReference type="EMBL" id="CAJPIZ010019576">
    <property type="protein sequence ID" value="CAG2116979.1"/>
    <property type="molecule type" value="Genomic_DNA"/>
</dbReference>
<proteinExistence type="inferred from homology"/>
<dbReference type="OrthoDB" id="430207at2759"/>
<comment type="subcellular location">
    <subcellularLocation>
        <location evidence="1">Membrane</location>
        <topology evidence="1">Multi-pass membrane protein</topology>
    </subcellularLocation>
</comment>
<gene>
    <name evidence="8" type="ORF">OSB1V03_LOCUS16934</name>
</gene>
<dbReference type="Proteomes" id="UP000759131">
    <property type="component" value="Unassembled WGS sequence"/>
</dbReference>
<evidence type="ECO:0000256" key="4">
    <source>
        <dbReference type="ARBA" id="ARBA00022989"/>
    </source>
</evidence>
<sequence>LLKAYPLVTQCTTTGVLLGTGDVIAQKGLEKRHEINWKRTAKFAAFGLLFIGPVFRNWILFLERLYGTSGAFTPIKKVLTEQLFFAPVLQLTCIGVLGAMNGHSLAQMEARIRNDYWDIMCAVWKVWPFVGLVNHYFIAVNYKVLVIAFVSFFWNIYYTWKMGEKGDQKS</sequence>
<dbReference type="AlphaFoldDB" id="A0A7R9L943"/>
<keyword evidence="5 7" id="KW-0472">Membrane</keyword>
<dbReference type="GO" id="GO:0016020">
    <property type="term" value="C:membrane"/>
    <property type="evidence" value="ECO:0007669"/>
    <property type="project" value="UniProtKB-SubCell"/>
</dbReference>
<evidence type="ECO:0000256" key="7">
    <source>
        <dbReference type="RuleBase" id="RU363053"/>
    </source>
</evidence>
<comment type="similarity">
    <text evidence="2 7">Belongs to the peroxisomal membrane protein PXMP2/4 family.</text>
</comment>
<evidence type="ECO:0000256" key="6">
    <source>
        <dbReference type="ARBA" id="ARBA00049743"/>
    </source>
</evidence>
<keyword evidence="3 7" id="KW-0812">Transmembrane</keyword>
<accession>A0A7R9L943</accession>
<keyword evidence="9" id="KW-1185">Reference proteome</keyword>
<feature type="transmembrane region" description="Helical" evidence="7">
    <location>
        <begin position="82"/>
        <end position="104"/>
    </location>
</feature>
<dbReference type="EMBL" id="OC874151">
    <property type="protein sequence ID" value="CAD7637316.1"/>
    <property type="molecule type" value="Genomic_DNA"/>
</dbReference>
<evidence type="ECO:0000313" key="8">
    <source>
        <dbReference type="EMBL" id="CAD7637316.1"/>
    </source>
</evidence>
<evidence type="ECO:0000313" key="9">
    <source>
        <dbReference type="Proteomes" id="UP000759131"/>
    </source>
</evidence>
<dbReference type="PANTHER" id="PTHR11266">
    <property type="entry name" value="PEROXISOMAL MEMBRANE PROTEIN 2, PXMP2 MPV17"/>
    <property type="match status" value="1"/>
</dbReference>
<keyword evidence="4 7" id="KW-1133">Transmembrane helix</keyword>
<feature type="non-terminal residue" evidence="8">
    <location>
        <position position="1"/>
    </location>
</feature>
<evidence type="ECO:0000256" key="3">
    <source>
        <dbReference type="ARBA" id="ARBA00022692"/>
    </source>
</evidence>
<dbReference type="GO" id="GO:0005739">
    <property type="term" value="C:mitochondrion"/>
    <property type="evidence" value="ECO:0007669"/>
    <property type="project" value="TreeGrafter"/>
</dbReference>
<evidence type="ECO:0000256" key="1">
    <source>
        <dbReference type="ARBA" id="ARBA00004141"/>
    </source>
</evidence>
<feature type="transmembrane region" description="Helical" evidence="7">
    <location>
        <begin position="41"/>
        <end position="62"/>
    </location>
</feature>
<feature type="transmembrane region" description="Helical" evidence="7">
    <location>
        <begin position="144"/>
        <end position="160"/>
    </location>
</feature>
<organism evidence="8">
    <name type="scientific">Medioppia subpectinata</name>
    <dbReference type="NCBI Taxonomy" id="1979941"/>
    <lineage>
        <taxon>Eukaryota</taxon>
        <taxon>Metazoa</taxon>
        <taxon>Ecdysozoa</taxon>
        <taxon>Arthropoda</taxon>
        <taxon>Chelicerata</taxon>
        <taxon>Arachnida</taxon>
        <taxon>Acari</taxon>
        <taxon>Acariformes</taxon>
        <taxon>Sarcoptiformes</taxon>
        <taxon>Oribatida</taxon>
        <taxon>Brachypylina</taxon>
        <taxon>Oppioidea</taxon>
        <taxon>Oppiidae</taxon>
        <taxon>Medioppia</taxon>
    </lineage>
</organism>